<dbReference type="InterPro" id="IPR028098">
    <property type="entry name" value="Glyco_trans_4-like_N"/>
</dbReference>
<dbReference type="CDD" id="cd03801">
    <property type="entry name" value="GT4_PimA-like"/>
    <property type="match status" value="1"/>
</dbReference>
<gene>
    <name evidence="4" type="ORF">ENS59_04350</name>
</gene>
<evidence type="ECO:0000313" key="4">
    <source>
        <dbReference type="EMBL" id="HFH28728.1"/>
    </source>
</evidence>
<dbReference type="InterPro" id="IPR001296">
    <property type="entry name" value="Glyco_trans_1"/>
</dbReference>
<comment type="caution">
    <text evidence="4">The sequence shown here is derived from an EMBL/GenBank/DDBJ whole genome shotgun (WGS) entry which is preliminary data.</text>
</comment>
<dbReference type="AlphaFoldDB" id="A0A7C3E090"/>
<sequence length="368" mass="40202">MRIALVIYGLIDQISGGYFYDRKLVAYLEQRGDPVDILSLPPAGYGSALLQASLAATFNYGLYDAVIQDELVHPSLCLANQWYQRKRKRSGGPPLIALVHHLRVSEAHPEPLMPLYRRVEQAFLASADGFIFNTPATRDNVQRLYPNQKPSVIVLPAGNFPRKAPSDSLNSNAGPLGLLFVGNVIPRKGLHTVLQALINLEAAGRGVAGRNPVEKLFVAGNLTADPAYVKRCRALADRLPPGMVQFLGAVPDAVLLQLFEQSQILAVPSRHEGFGIVYLEAMGQGLVPIASADGGASILVDEGMNGFLVAPEHPEQISRILLELGADRPRLEHLRRAALEKAAGFPNWEVSMETAYHFIHDMARNSLR</sequence>
<organism evidence="4">
    <name type="scientific">Gracilinema caldarium</name>
    <dbReference type="NCBI Taxonomy" id="215591"/>
    <lineage>
        <taxon>Bacteria</taxon>
        <taxon>Pseudomonadati</taxon>
        <taxon>Spirochaetota</taxon>
        <taxon>Spirochaetia</taxon>
        <taxon>Spirochaetales</taxon>
        <taxon>Breznakiellaceae</taxon>
        <taxon>Gracilinema</taxon>
    </lineage>
</organism>
<dbReference type="PANTHER" id="PTHR46401:SF2">
    <property type="entry name" value="GLYCOSYLTRANSFERASE WBBK-RELATED"/>
    <property type="match status" value="1"/>
</dbReference>
<reference evidence="4" key="1">
    <citation type="journal article" date="2020" name="mSystems">
        <title>Genome- and Community-Level Interaction Insights into Carbon Utilization and Element Cycling Functions of Hydrothermarchaeota in Hydrothermal Sediment.</title>
        <authorList>
            <person name="Zhou Z."/>
            <person name="Liu Y."/>
            <person name="Xu W."/>
            <person name="Pan J."/>
            <person name="Luo Z.H."/>
            <person name="Li M."/>
        </authorList>
    </citation>
    <scope>NUCLEOTIDE SEQUENCE [LARGE SCALE GENOMIC DNA]</scope>
    <source>
        <strain evidence="4">SpSt-503</strain>
    </source>
</reference>
<proteinExistence type="predicted"/>
<evidence type="ECO:0000259" key="3">
    <source>
        <dbReference type="Pfam" id="PF13439"/>
    </source>
</evidence>
<evidence type="ECO:0000259" key="2">
    <source>
        <dbReference type="Pfam" id="PF00534"/>
    </source>
</evidence>
<dbReference type="SUPFAM" id="SSF53756">
    <property type="entry name" value="UDP-Glycosyltransferase/glycogen phosphorylase"/>
    <property type="match status" value="1"/>
</dbReference>
<name>A0A7C3E090_9SPIR</name>
<feature type="domain" description="Glycosyltransferase subfamily 4-like N-terminal" evidence="3">
    <location>
        <begin position="82"/>
        <end position="153"/>
    </location>
</feature>
<evidence type="ECO:0000256" key="1">
    <source>
        <dbReference type="ARBA" id="ARBA00022679"/>
    </source>
</evidence>
<dbReference type="GO" id="GO:0009103">
    <property type="term" value="P:lipopolysaccharide biosynthetic process"/>
    <property type="evidence" value="ECO:0007669"/>
    <property type="project" value="TreeGrafter"/>
</dbReference>
<dbReference type="Pfam" id="PF13439">
    <property type="entry name" value="Glyco_transf_4"/>
    <property type="match status" value="1"/>
</dbReference>
<dbReference type="PANTHER" id="PTHR46401">
    <property type="entry name" value="GLYCOSYLTRANSFERASE WBBK-RELATED"/>
    <property type="match status" value="1"/>
</dbReference>
<dbReference type="EMBL" id="DSVL01000132">
    <property type="protein sequence ID" value="HFH28728.1"/>
    <property type="molecule type" value="Genomic_DNA"/>
</dbReference>
<protein>
    <submittedName>
        <fullName evidence="4">Glycosyltransferase</fullName>
    </submittedName>
</protein>
<dbReference type="GO" id="GO:0016757">
    <property type="term" value="F:glycosyltransferase activity"/>
    <property type="evidence" value="ECO:0007669"/>
    <property type="project" value="InterPro"/>
</dbReference>
<dbReference type="Pfam" id="PF00534">
    <property type="entry name" value="Glycos_transf_1"/>
    <property type="match status" value="1"/>
</dbReference>
<dbReference type="Gene3D" id="3.40.50.2000">
    <property type="entry name" value="Glycogen Phosphorylase B"/>
    <property type="match status" value="2"/>
</dbReference>
<feature type="domain" description="Glycosyl transferase family 1" evidence="2">
    <location>
        <begin position="168"/>
        <end position="338"/>
    </location>
</feature>
<keyword evidence="1 4" id="KW-0808">Transferase</keyword>
<accession>A0A7C3E090</accession>